<organism evidence="1 2">
    <name type="scientific">Ureibacillus massiliensis 4400831 = CIP 108448 = CCUG 49529</name>
    <dbReference type="NCBI Taxonomy" id="1211035"/>
    <lineage>
        <taxon>Bacteria</taxon>
        <taxon>Bacillati</taxon>
        <taxon>Bacillota</taxon>
        <taxon>Bacilli</taxon>
        <taxon>Bacillales</taxon>
        <taxon>Caryophanaceae</taxon>
        <taxon>Ureibacillus</taxon>
    </lineage>
</organism>
<accession>A0A0A3J1G9</accession>
<reference evidence="1 2" key="1">
    <citation type="submission" date="2014-02" db="EMBL/GenBank/DDBJ databases">
        <title>Draft genome sequence of Lysinibacillus massiliensis CCUG 49529.</title>
        <authorList>
            <person name="Zhang F."/>
            <person name="Wang G."/>
            <person name="Zhang L."/>
        </authorList>
    </citation>
    <scope>NUCLEOTIDE SEQUENCE [LARGE SCALE GENOMIC DNA]</scope>
    <source>
        <strain evidence="1 2">CCUG 49529</strain>
    </source>
</reference>
<comment type="caution">
    <text evidence="1">The sequence shown here is derived from an EMBL/GenBank/DDBJ whole genome shotgun (WGS) entry which is preliminary data.</text>
</comment>
<dbReference type="PANTHER" id="PTHR38733">
    <property type="entry name" value="PROTEIN MCRC"/>
    <property type="match status" value="1"/>
</dbReference>
<gene>
    <name evidence="1" type="ORF">CD30_08930</name>
</gene>
<keyword evidence="2" id="KW-1185">Reference proteome</keyword>
<dbReference type="AlphaFoldDB" id="A0A0A3J1G9"/>
<sequence length="342" mass="41224">MSQTFKVPIRNLFCLLSYVNEMPELIKSFNDVDEDLISYDFIAKRFLKEVEFLHQKGFIKNYVPLVEQTDKLAGRILMNESLNLLLAKRPIMVCEKDEYSMNILFNQVMKATLTMLSRNRLIKEETRIRCYKWVEHLAQVEDIKLTKQMFLRISYHRNNIYYKKMMHIALMLYELVLLSHKSGNWSLFTAELDDGALNQLFEKFLFYFYRIEQQDYRVSVEQMQWKLEGNQSLLPTMRTDISLTHKYEKRKIIMDAKFYKNVFQEYYGKASFHSHNMYQLFTYLMHQEDDIQVRGILIYPFNGKEVKESYRWSERVSLEVLTVNLDESWRSIYGKLIFCLLK</sequence>
<evidence type="ECO:0000313" key="1">
    <source>
        <dbReference type="EMBL" id="KGR90834.1"/>
    </source>
</evidence>
<proteinExistence type="predicted"/>
<dbReference type="InterPro" id="IPR019292">
    <property type="entry name" value="McrC"/>
</dbReference>
<name>A0A0A3J1G9_9BACL</name>
<dbReference type="eggNOG" id="COG4268">
    <property type="taxonomic scope" value="Bacteria"/>
</dbReference>
<dbReference type="Proteomes" id="UP000030595">
    <property type="component" value="Unassembled WGS sequence"/>
</dbReference>
<dbReference type="PANTHER" id="PTHR38733:SF1">
    <property type="entry name" value="TYPE IV METHYL-DIRECTED RESTRICTION ENZYME ECOKMCRBC"/>
    <property type="match status" value="1"/>
</dbReference>
<dbReference type="EMBL" id="JPVQ01000013">
    <property type="protein sequence ID" value="KGR90834.1"/>
    <property type="molecule type" value="Genomic_DNA"/>
</dbReference>
<dbReference type="Pfam" id="PF10117">
    <property type="entry name" value="McrBC"/>
    <property type="match status" value="1"/>
</dbReference>
<protein>
    <recommendedName>
        <fullName evidence="3">Restriction endonuclease</fullName>
    </recommendedName>
</protein>
<evidence type="ECO:0008006" key="3">
    <source>
        <dbReference type="Google" id="ProtNLM"/>
    </source>
</evidence>
<dbReference type="RefSeq" id="WP_036175392.1">
    <property type="nucleotide sequence ID" value="NZ_AVCZ01000013.1"/>
</dbReference>
<evidence type="ECO:0000313" key="2">
    <source>
        <dbReference type="Proteomes" id="UP000030595"/>
    </source>
</evidence>